<dbReference type="STRING" id="1874317.BKP64_11395"/>
<dbReference type="InterPro" id="IPR042171">
    <property type="entry name" value="Acyl-CoA_hotdog"/>
</dbReference>
<sequence length="262" mass="28418">MTFDQLLSAGRAGEELVMPASWAQGRATFGGLISALLFDRMEHLVAPGRAMRSMQVSFVGPVEPGVPATFHADLLREGRAVSQVQGRIVQKGEPRLVCMASFGGDRDSAVRVEGLPAPEAIPAEQCQGLPYIEGVTPEFTQHIEMRWAFGHMPFTGKGGREMGGWMRFREPPEAISGAHLVALVDAWPAPVLPHLEARVPASSLSWALDILHPRPAIKPGDWLLYKATIDQAGEGYCHFQASIWTPSGELVALSRQTVTVFG</sequence>
<protein>
    <submittedName>
        <fullName evidence="5">Acyl-CoA thioesterase II</fullName>
    </submittedName>
</protein>
<organism evidence="5 6">
    <name type="scientific">Marinobacter salinus</name>
    <dbReference type="NCBI Taxonomy" id="1874317"/>
    <lineage>
        <taxon>Bacteria</taxon>
        <taxon>Pseudomonadati</taxon>
        <taxon>Pseudomonadota</taxon>
        <taxon>Gammaproteobacteria</taxon>
        <taxon>Pseudomonadales</taxon>
        <taxon>Marinobacteraceae</taxon>
        <taxon>Marinobacter</taxon>
    </lineage>
</organism>
<dbReference type="OrthoDB" id="7059210at2"/>
<dbReference type="InterPro" id="IPR049449">
    <property type="entry name" value="TesB_ACOT8-like_N"/>
</dbReference>
<dbReference type="Gene3D" id="2.40.160.210">
    <property type="entry name" value="Acyl-CoA thioesterase, double hotdog domain"/>
    <property type="match status" value="1"/>
</dbReference>
<evidence type="ECO:0000259" key="3">
    <source>
        <dbReference type="Pfam" id="PF13622"/>
    </source>
</evidence>
<evidence type="ECO:0000259" key="4">
    <source>
        <dbReference type="Pfam" id="PF20789"/>
    </source>
</evidence>
<dbReference type="CDD" id="cd03444">
    <property type="entry name" value="Thioesterase_II_repeat1"/>
    <property type="match status" value="1"/>
</dbReference>
<accession>A0A1D9GM62</accession>
<evidence type="ECO:0000256" key="2">
    <source>
        <dbReference type="ARBA" id="ARBA00022801"/>
    </source>
</evidence>
<feature type="domain" description="Acyl-CoA thioesterase-like N-terminal HotDog" evidence="3">
    <location>
        <begin position="19"/>
        <end position="103"/>
    </location>
</feature>
<keyword evidence="6" id="KW-1185">Reference proteome</keyword>
<dbReference type="RefSeq" id="WP_070970008.1">
    <property type="nucleotide sequence ID" value="NZ_CP017715.1"/>
</dbReference>
<evidence type="ECO:0000313" key="5">
    <source>
        <dbReference type="EMBL" id="AOY88728.1"/>
    </source>
</evidence>
<dbReference type="GO" id="GO:0009062">
    <property type="term" value="P:fatty acid catabolic process"/>
    <property type="evidence" value="ECO:0007669"/>
    <property type="project" value="TreeGrafter"/>
</dbReference>
<dbReference type="InterPro" id="IPR003703">
    <property type="entry name" value="Acyl_CoA_thio"/>
</dbReference>
<dbReference type="CDD" id="cd03445">
    <property type="entry name" value="Thioesterase_II_repeat2"/>
    <property type="match status" value="1"/>
</dbReference>
<dbReference type="GO" id="GO:0005829">
    <property type="term" value="C:cytosol"/>
    <property type="evidence" value="ECO:0007669"/>
    <property type="project" value="TreeGrafter"/>
</dbReference>
<dbReference type="Pfam" id="PF20789">
    <property type="entry name" value="4HBT_3C"/>
    <property type="match status" value="1"/>
</dbReference>
<dbReference type="Pfam" id="PF13622">
    <property type="entry name" value="4HBT_3"/>
    <property type="match status" value="1"/>
</dbReference>
<dbReference type="InterPro" id="IPR049450">
    <property type="entry name" value="ACOT8-like_C"/>
</dbReference>
<name>A0A1D9GM62_9GAMM</name>
<dbReference type="GO" id="GO:0047617">
    <property type="term" value="F:fatty acyl-CoA hydrolase activity"/>
    <property type="evidence" value="ECO:0007669"/>
    <property type="project" value="InterPro"/>
</dbReference>
<gene>
    <name evidence="5" type="ORF">BKP64_11395</name>
</gene>
<dbReference type="AlphaFoldDB" id="A0A1D9GM62"/>
<evidence type="ECO:0000313" key="6">
    <source>
        <dbReference type="Proteomes" id="UP000177445"/>
    </source>
</evidence>
<comment type="similarity">
    <text evidence="1">Belongs to the C/M/P thioester hydrolase family.</text>
</comment>
<dbReference type="SUPFAM" id="SSF54637">
    <property type="entry name" value="Thioesterase/thiol ester dehydrase-isomerase"/>
    <property type="match status" value="2"/>
</dbReference>
<keyword evidence="2" id="KW-0378">Hydrolase</keyword>
<reference evidence="5 6" key="1">
    <citation type="submission" date="2016-10" db="EMBL/GenBank/DDBJ databases">
        <title>Marinobacter salinus sp. nov., a moderately halophilic bacterium isolated from a tidal flat environment.</title>
        <authorList>
            <person name="Park S.-J."/>
        </authorList>
    </citation>
    <scope>NUCLEOTIDE SEQUENCE [LARGE SCALE GENOMIC DNA]</scope>
    <source>
        <strain evidence="5 6">Hb8</strain>
    </source>
</reference>
<dbReference type="Proteomes" id="UP000177445">
    <property type="component" value="Chromosome"/>
</dbReference>
<dbReference type="PANTHER" id="PTHR11066:SF34">
    <property type="entry name" value="ACYL-COENZYME A THIOESTERASE 8"/>
    <property type="match status" value="1"/>
</dbReference>
<proteinExistence type="inferred from homology"/>
<dbReference type="EMBL" id="CP017715">
    <property type="protein sequence ID" value="AOY88728.1"/>
    <property type="molecule type" value="Genomic_DNA"/>
</dbReference>
<dbReference type="KEGG" id="msq:BKP64_11395"/>
<dbReference type="PANTHER" id="PTHR11066">
    <property type="entry name" value="ACYL-COA THIOESTERASE"/>
    <property type="match status" value="1"/>
</dbReference>
<dbReference type="GO" id="GO:0006637">
    <property type="term" value="P:acyl-CoA metabolic process"/>
    <property type="evidence" value="ECO:0007669"/>
    <property type="project" value="InterPro"/>
</dbReference>
<evidence type="ECO:0000256" key="1">
    <source>
        <dbReference type="ARBA" id="ARBA00006538"/>
    </source>
</evidence>
<feature type="domain" description="Acyl-CoA thioesterase-like C-terminal" evidence="4">
    <location>
        <begin position="124"/>
        <end position="260"/>
    </location>
</feature>
<dbReference type="InterPro" id="IPR029069">
    <property type="entry name" value="HotDog_dom_sf"/>
</dbReference>